<protein>
    <submittedName>
        <fullName evidence="1">Uncharacterized protein</fullName>
    </submittedName>
</protein>
<name>A0A4T0VBW3_9PEZI</name>
<dbReference type="Proteomes" id="UP000305883">
    <property type="component" value="Unassembled WGS sequence"/>
</dbReference>
<dbReference type="AlphaFoldDB" id="A0A4T0VBW3"/>
<proteinExistence type="predicted"/>
<gene>
    <name evidence="1" type="ORF">CH35J_012866</name>
</gene>
<dbReference type="OrthoDB" id="4823938at2759"/>
<dbReference type="EMBL" id="MWPZ01000016">
    <property type="protein sequence ID" value="TIC89480.1"/>
    <property type="molecule type" value="Genomic_DNA"/>
</dbReference>
<evidence type="ECO:0000313" key="1">
    <source>
        <dbReference type="EMBL" id="TIC89480.1"/>
    </source>
</evidence>
<sequence length="208" mass="23173">MFRFIVRDDVPAIRAEERPVCETWLRCIGFLGPGRDGGEWEAIKTNWVGFLTATRSPARGTGLMTAQEDHRARRVLQTAFWDGADGLEGLAERWPAAARRVLTQAAEGPHALPFESLGPKWLLDRRRRFQSMWTGLVCFLAYSKQHGTLEQMGLSLNKARTDDLLDVVQDATATSVLGNPGRLFHSTLDFLTALIVDKEATAHTNAIL</sequence>
<organism evidence="1 2">
    <name type="scientific">Colletotrichum higginsianum</name>
    <dbReference type="NCBI Taxonomy" id="80884"/>
    <lineage>
        <taxon>Eukaryota</taxon>
        <taxon>Fungi</taxon>
        <taxon>Dikarya</taxon>
        <taxon>Ascomycota</taxon>
        <taxon>Pezizomycotina</taxon>
        <taxon>Sordariomycetes</taxon>
        <taxon>Hypocreomycetidae</taxon>
        <taxon>Glomerellales</taxon>
        <taxon>Glomerellaceae</taxon>
        <taxon>Colletotrichum</taxon>
        <taxon>Colletotrichum destructivum species complex</taxon>
    </lineage>
</organism>
<accession>A0A4T0VBW3</accession>
<comment type="caution">
    <text evidence="1">The sequence shown here is derived from an EMBL/GenBank/DDBJ whole genome shotgun (WGS) entry which is preliminary data.</text>
</comment>
<evidence type="ECO:0000313" key="2">
    <source>
        <dbReference type="Proteomes" id="UP000305883"/>
    </source>
</evidence>
<reference evidence="1 2" key="1">
    <citation type="journal article" date="2019" name="Genome Biol. Evol.">
        <title>Genomic Plasticity Mediated by Transposable Elements in the Plant Pathogenic Fungus Colletotrichum higginsianum.</title>
        <authorList>
            <person name="Tsushima A."/>
            <person name="Gan P."/>
            <person name="Kumakura N."/>
            <person name="Narusaka M."/>
            <person name="Takano Y."/>
            <person name="Narusaka Y."/>
            <person name="Shirasu K."/>
        </authorList>
    </citation>
    <scope>NUCLEOTIDE SEQUENCE [LARGE SCALE GENOMIC DNA]</scope>
    <source>
        <strain evidence="1 2">MAFF305635-RFP</strain>
    </source>
</reference>